<dbReference type="eggNOG" id="COG1122">
    <property type="taxonomic scope" value="Bacteria"/>
</dbReference>
<dbReference type="Pfam" id="PF12138">
    <property type="entry name" value="Spherulin4"/>
    <property type="match status" value="1"/>
</dbReference>
<gene>
    <name evidence="2" type="ORF">SSFG_06644</name>
</gene>
<evidence type="ECO:0000313" key="2">
    <source>
        <dbReference type="EMBL" id="EFE71406.2"/>
    </source>
</evidence>
<organism evidence="2 3">
    <name type="scientific">Streptomyces viridosporus (strain ATCC 14672 / DSM 40746 / JCM 4963 / KCTC 9882 / NRRL B-12104 / FH 1290)</name>
    <name type="common">Streptomyces ghanaensis</name>
    <dbReference type="NCBI Taxonomy" id="566461"/>
    <lineage>
        <taxon>Bacteria</taxon>
        <taxon>Bacillati</taxon>
        <taxon>Actinomycetota</taxon>
        <taxon>Actinomycetes</taxon>
        <taxon>Kitasatosporales</taxon>
        <taxon>Streptomycetaceae</taxon>
        <taxon>Streptomyces</taxon>
    </lineage>
</organism>
<dbReference type="EMBL" id="DS999641">
    <property type="protein sequence ID" value="EFE71406.2"/>
    <property type="molecule type" value="Genomic_DNA"/>
</dbReference>
<name>D6A2G8_STRV1</name>
<protein>
    <recommendedName>
        <fullName evidence="4">Spherulation-specific family 4</fullName>
    </recommendedName>
</protein>
<proteinExistence type="predicted"/>
<accession>D6A2G8</accession>
<reference evidence="3" key="1">
    <citation type="submission" date="2008-12" db="EMBL/GenBank/DDBJ databases">
        <title>Annotation of Streptomyces ghanaensis ATCC 14672.</title>
        <authorList>
            <consortium name="The Broad Institute Genome Sequencing Platform"/>
            <consortium name="Broad Institute Microbial Sequencing Center"/>
            <person name="Fischbach M."/>
            <person name="Ward D."/>
            <person name="Young S."/>
            <person name="Kodira C.D."/>
            <person name="Zeng Q."/>
            <person name="Koehrsen M."/>
            <person name="Godfrey P."/>
            <person name="Alvarado L."/>
            <person name="Berlin A.M."/>
            <person name="Borenstein D."/>
            <person name="Chen Z."/>
            <person name="Engels R."/>
            <person name="Freedman E."/>
            <person name="Gellesch M."/>
            <person name="Goldberg J."/>
            <person name="Griggs A."/>
            <person name="Gujja S."/>
            <person name="Heiman D.I."/>
            <person name="Hepburn T.A."/>
            <person name="Howarth C."/>
            <person name="Jen D."/>
            <person name="Larson L."/>
            <person name="Lewis B."/>
            <person name="Mehta T."/>
            <person name="Park D."/>
            <person name="Pearson M."/>
            <person name="Roberts A."/>
            <person name="Saif S."/>
            <person name="Shea T.D."/>
            <person name="Shenoy N."/>
            <person name="Sisk P."/>
            <person name="Stolte C."/>
            <person name="Sykes S.N."/>
            <person name="Walk T."/>
            <person name="White J."/>
            <person name="Yandava C."/>
            <person name="Straight P."/>
            <person name="Clardy J."/>
            <person name="Hung D."/>
            <person name="Kolter R."/>
            <person name="Mekalanos J."/>
            <person name="Walker S."/>
            <person name="Walsh C.T."/>
            <person name="Wieland B.L.C."/>
            <person name="Ilzarbe M."/>
            <person name="Galagan J."/>
            <person name="Nusbaum C."/>
            <person name="Birren B."/>
        </authorList>
    </citation>
    <scope>NUCLEOTIDE SEQUENCE [LARGE SCALE GENOMIC DNA]</scope>
    <source>
        <strain evidence="3">ATCC 14672 / DSM 40746 / JCM 4963 / KCTC 9882 / NRRL B-12104 / FH 1290</strain>
    </source>
</reference>
<evidence type="ECO:0008006" key="4">
    <source>
        <dbReference type="Google" id="ProtNLM"/>
    </source>
</evidence>
<dbReference type="Proteomes" id="UP000003824">
    <property type="component" value="Unassembled WGS sequence"/>
</dbReference>
<sequence length="257" mass="27501">MAVLRHHRRPRRPRLAPGPLPGLLLDGALGGRGGIGAMSLLIPLYVHPAEDPAAWNRLITRAARTYAVVLNPANGPGHAPDPAFAAAAGALRAAGARPLGYIDTDYGTRDPAEIAEDLRRHREWYAADGCFLDRVTSAADGLPACRRLVRSVRRLGASTVVLNPGVHPAPGYARLADLTVTFEGHWSTYVSAFSRPSWTVRQPPGRLCHLVYGVPEPLVPLAVRTARERGAAVCGPVTGEPPNPWSRLTPALAGEER</sequence>
<dbReference type="PANTHER" id="PTHR35040:SF9">
    <property type="entry name" value="4-LIKE CELL SURFACE PROTEIN, PUTATIVE (AFU_ORTHOLOGUE AFUA_4G14080)-RELATED"/>
    <property type="match status" value="1"/>
</dbReference>
<feature type="region of interest" description="Disordered" evidence="1">
    <location>
        <begin position="233"/>
        <end position="257"/>
    </location>
</feature>
<evidence type="ECO:0000256" key="1">
    <source>
        <dbReference type="SAM" id="MobiDB-lite"/>
    </source>
</evidence>
<dbReference type="PANTHER" id="PTHR35040">
    <property type="match status" value="1"/>
</dbReference>
<evidence type="ECO:0000313" key="3">
    <source>
        <dbReference type="Proteomes" id="UP000003824"/>
    </source>
</evidence>
<dbReference type="AlphaFoldDB" id="D6A2G8"/>
<dbReference type="InterPro" id="IPR021986">
    <property type="entry name" value="Spherulin4"/>
</dbReference>